<sequence>MKKRVRRARFSNVAAVQKSHTQSVAGVKKPARRRGRTNNNAAKITSPSVACDRGFEDVGTSDRSARLQLSTTVSAVETEGEERPEHTSRNQVWADSALHSVDCHGKLSPRRLRHAFNKWPGEPEGVPDQTEPAQSPLLFYIDFQRLTPKEPKVRNKPGTKPGWKKPIKSEREELPNIYKCPYLGC</sequence>
<proteinExistence type="predicted"/>
<feature type="compositionally biased region" description="Basic residues" evidence="1">
    <location>
        <begin position="154"/>
        <end position="166"/>
    </location>
</feature>
<protein>
    <submittedName>
        <fullName evidence="2">Uncharacterized protein</fullName>
    </submittedName>
</protein>
<reference evidence="2 3" key="1">
    <citation type="submission" date="2021-04" db="EMBL/GenBank/DDBJ databases">
        <authorList>
            <person name="De Guttry C."/>
            <person name="Zahm M."/>
            <person name="Klopp C."/>
            <person name="Cabau C."/>
            <person name="Louis A."/>
            <person name="Berthelot C."/>
            <person name="Parey E."/>
            <person name="Roest Crollius H."/>
            <person name="Montfort J."/>
            <person name="Robinson-Rechavi M."/>
            <person name="Bucao C."/>
            <person name="Bouchez O."/>
            <person name="Gislard M."/>
            <person name="Lluch J."/>
            <person name="Milhes M."/>
            <person name="Lampietro C."/>
            <person name="Lopez Roques C."/>
            <person name="Donnadieu C."/>
            <person name="Braasch I."/>
            <person name="Desvignes T."/>
            <person name="Postlethwait J."/>
            <person name="Bobe J."/>
            <person name="Wedekind C."/>
            <person name="Guiguen Y."/>
        </authorList>
    </citation>
    <scope>NUCLEOTIDE SEQUENCE [LARGE SCALE GENOMIC DNA]</scope>
    <source>
        <strain evidence="2">Cs_M1</strain>
        <tissue evidence="2">Blood</tissue>
    </source>
</reference>
<gene>
    <name evidence="2" type="ORF">J4Q44_G00116420</name>
</gene>
<name>A0AAN8QZN1_9TELE</name>
<evidence type="ECO:0000313" key="2">
    <source>
        <dbReference type="EMBL" id="KAK6318351.1"/>
    </source>
</evidence>
<keyword evidence="3" id="KW-1185">Reference proteome</keyword>
<organism evidence="2 3">
    <name type="scientific">Coregonus suidteri</name>
    <dbReference type="NCBI Taxonomy" id="861788"/>
    <lineage>
        <taxon>Eukaryota</taxon>
        <taxon>Metazoa</taxon>
        <taxon>Chordata</taxon>
        <taxon>Craniata</taxon>
        <taxon>Vertebrata</taxon>
        <taxon>Euteleostomi</taxon>
        <taxon>Actinopterygii</taxon>
        <taxon>Neopterygii</taxon>
        <taxon>Teleostei</taxon>
        <taxon>Protacanthopterygii</taxon>
        <taxon>Salmoniformes</taxon>
        <taxon>Salmonidae</taxon>
        <taxon>Coregoninae</taxon>
        <taxon>Coregonus</taxon>
    </lineage>
</organism>
<accession>A0AAN8QZN1</accession>
<feature type="region of interest" description="Disordered" evidence="1">
    <location>
        <begin position="74"/>
        <end position="93"/>
    </location>
</feature>
<dbReference type="AlphaFoldDB" id="A0AAN8QZN1"/>
<evidence type="ECO:0000256" key="1">
    <source>
        <dbReference type="SAM" id="MobiDB-lite"/>
    </source>
</evidence>
<comment type="caution">
    <text evidence="2">The sequence shown here is derived from an EMBL/GenBank/DDBJ whole genome shotgun (WGS) entry which is preliminary data.</text>
</comment>
<dbReference type="EMBL" id="JAGTTL010000009">
    <property type="protein sequence ID" value="KAK6318351.1"/>
    <property type="molecule type" value="Genomic_DNA"/>
</dbReference>
<feature type="region of interest" description="Disordered" evidence="1">
    <location>
        <begin position="1"/>
        <end position="45"/>
    </location>
</feature>
<evidence type="ECO:0000313" key="3">
    <source>
        <dbReference type="Proteomes" id="UP001356427"/>
    </source>
</evidence>
<feature type="region of interest" description="Disordered" evidence="1">
    <location>
        <begin position="149"/>
        <end position="168"/>
    </location>
</feature>
<dbReference type="Proteomes" id="UP001356427">
    <property type="component" value="Unassembled WGS sequence"/>
</dbReference>